<sequence>MQQSDVQVTTDMRACASSWRKVTNMAFCSSWNIPARVFDKVSRFCLFPFGVSFGLKPS</sequence>
<comment type="caution">
    <text evidence="1">The sequence shown here is derived from an EMBL/GenBank/DDBJ whole genome shotgun (WGS) entry which is preliminary data.</text>
</comment>
<organism evidence="1 2">
    <name type="scientific">Rhododendron griersonianum</name>
    <dbReference type="NCBI Taxonomy" id="479676"/>
    <lineage>
        <taxon>Eukaryota</taxon>
        <taxon>Viridiplantae</taxon>
        <taxon>Streptophyta</taxon>
        <taxon>Embryophyta</taxon>
        <taxon>Tracheophyta</taxon>
        <taxon>Spermatophyta</taxon>
        <taxon>Magnoliopsida</taxon>
        <taxon>eudicotyledons</taxon>
        <taxon>Gunneridae</taxon>
        <taxon>Pentapetalae</taxon>
        <taxon>asterids</taxon>
        <taxon>Ericales</taxon>
        <taxon>Ericaceae</taxon>
        <taxon>Ericoideae</taxon>
        <taxon>Rhodoreae</taxon>
        <taxon>Rhododendron</taxon>
    </lineage>
</organism>
<protein>
    <submittedName>
        <fullName evidence="1">Uncharacterized protein</fullName>
    </submittedName>
</protein>
<gene>
    <name evidence="1" type="ORF">RHGRI_007296</name>
</gene>
<name>A0AAV6KXL5_9ERIC</name>
<evidence type="ECO:0000313" key="1">
    <source>
        <dbReference type="EMBL" id="KAG5556994.1"/>
    </source>
</evidence>
<dbReference type="Proteomes" id="UP000823749">
    <property type="component" value="Chromosome 3"/>
</dbReference>
<accession>A0AAV6KXL5</accession>
<dbReference type="EMBL" id="JACTNZ010000003">
    <property type="protein sequence ID" value="KAG5556994.1"/>
    <property type="molecule type" value="Genomic_DNA"/>
</dbReference>
<dbReference type="AlphaFoldDB" id="A0AAV6KXL5"/>
<evidence type="ECO:0000313" key="2">
    <source>
        <dbReference type="Proteomes" id="UP000823749"/>
    </source>
</evidence>
<keyword evidence="2" id="KW-1185">Reference proteome</keyword>
<reference evidence="1" key="1">
    <citation type="submission" date="2020-08" db="EMBL/GenBank/DDBJ databases">
        <title>Plant Genome Project.</title>
        <authorList>
            <person name="Zhang R.-G."/>
        </authorList>
    </citation>
    <scope>NUCLEOTIDE SEQUENCE</scope>
    <source>
        <strain evidence="1">WSP0</strain>
        <tissue evidence="1">Leaf</tissue>
    </source>
</reference>
<proteinExistence type="predicted"/>